<dbReference type="InterPro" id="IPR053957">
    <property type="entry name" value="DUF2089_Zn_ribbon"/>
</dbReference>
<evidence type="ECO:0008006" key="5">
    <source>
        <dbReference type="Google" id="ProtNLM"/>
    </source>
</evidence>
<protein>
    <recommendedName>
        <fullName evidence="5">DUF2089 domain-containing protein</fullName>
    </recommendedName>
</protein>
<evidence type="ECO:0000259" key="2">
    <source>
        <dbReference type="Pfam" id="PF22747"/>
    </source>
</evidence>
<dbReference type="OrthoDB" id="9797643at2"/>
<accession>A0A1M6PI40</accession>
<dbReference type="Pfam" id="PF22747">
    <property type="entry name" value="Zn_ribbon_DUF2089"/>
    <property type="match status" value="1"/>
</dbReference>
<evidence type="ECO:0000259" key="1">
    <source>
        <dbReference type="Pfam" id="PF09862"/>
    </source>
</evidence>
<name>A0A1M6PI40_9CLOT</name>
<dbReference type="Pfam" id="PF09862">
    <property type="entry name" value="DUF2089"/>
    <property type="match status" value="1"/>
</dbReference>
<feature type="domain" description="DUF2089" evidence="2">
    <location>
        <begin position="9"/>
        <end position="40"/>
    </location>
</feature>
<feature type="domain" description="DUF2089" evidence="1">
    <location>
        <begin position="42"/>
        <end position="88"/>
    </location>
</feature>
<keyword evidence="4" id="KW-1185">Reference proteome</keyword>
<dbReference type="STRING" id="1121298.SAMN05444401_0531"/>
<dbReference type="RefSeq" id="WP_073012916.1">
    <property type="nucleotide sequence ID" value="NZ_FQZO01000016.1"/>
</dbReference>
<dbReference type="EMBL" id="FQZO01000016">
    <property type="protein sequence ID" value="SHK07611.1"/>
    <property type="molecule type" value="Genomic_DNA"/>
</dbReference>
<evidence type="ECO:0000313" key="4">
    <source>
        <dbReference type="Proteomes" id="UP000184080"/>
    </source>
</evidence>
<gene>
    <name evidence="3" type="ORF">SAMN05444401_0531</name>
</gene>
<proteinExistence type="predicted"/>
<dbReference type="AlphaFoldDB" id="A0A1M6PI40"/>
<organism evidence="3 4">
    <name type="scientific">Clostridium amylolyticum</name>
    <dbReference type="NCBI Taxonomy" id="1121298"/>
    <lineage>
        <taxon>Bacteria</taxon>
        <taxon>Bacillati</taxon>
        <taxon>Bacillota</taxon>
        <taxon>Clostridia</taxon>
        <taxon>Eubacteriales</taxon>
        <taxon>Clostridiaceae</taxon>
        <taxon>Clostridium</taxon>
    </lineage>
</organism>
<dbReference type="InterPro" id="IPR018658">
    <property type="entry name" value="DUF2089"/>
</dbReference>
<dbReference type="Proteomes" id="UP000184080">
    <property type="component" value="Unassembled WGS sequence"/>
</dbReference>
<sequence length="120" mass="13508">MAYKIITKCPVCGSNLKITRLRCSKCSTVIENEFELSKFAYLSKEQLEFTEVFMRCRGSIKDVEKELGISYPTVRAKLDEVVASLGYKVDKKSTISSSEVIDKLEKGDISAEEALNLLKE</sequence>
<reference evidence="3 4" key="1">
    <citation type="submission" date="2016-11" db="EMBL/GenBank/DDBJ databases">
        <authorList>
            <person name="Jaros S."/>
            <person name="Januszkiewicz K."/>
            <person name="Wedrychowicz H."/>
        </authorList>
    </citation>
    <scope>NUCLEOTIDE SEQUENCE [LARGE SCALE GENOMIC DNA]</scope>
    <source>
        <strain evidence="3 4">DSM 21864</strain>
    </source>
</reference>
<evidence type="ECO:0000313" key="3">
    <source>
        <dbReference type="EMBL" id="SHK07611.1"/>
    </source>
</evidence>